<evidence type="ECO:0000259" key="1">
    <source>
        <dbReference type="Pfam" id="PF10006"/>
    </source>
</evidence>
<dbReference type="Pfam" id="PF10006">
    <property type="entry name" value="DUF2249"/>
    <property type="match status" value="1"/>
</dbReference>
<dbReference type="AlphaFoldDB" id="A0A0B5Q7I7"/>
<accession>A0A0B5Q7I7</accession>
<organism evidence="2 3">
    <name type="scientific">Clostridium beijerinckii</name>
    <name type="common">Clostridium MP</name>
    <dbReference type="NCBI Taxonomy" id="1520"/>
    <lineage>
        <taxon>Bacteria</taxon>
        <taxon>Bacillati</taxon>
        <taxon>Bacillota</taxon>
        <taxon>Clostridia</taxon>
        <taxon>Eubacteriales</taxon>
        <taxon>Clostridiaceae</taxon>
        <taxon>Clostridium</taxon>
    </lineage>
</organism>
<evidence type="ECO:0000313" key="2">
    <source>
        <dbReference type="EMBL" id="AJG98139.1"/>
    </source>
</evidence>
<sequence length="77" mass="9386">MSSFAVSIDVRIYERGHKKEIIFKAFEELEQGETMELINDHDPRPLYQQFIVNFPEHFEWKYLEQGPEIWRIDITKK</sequence>
<name>A0A0B5Q7I7_CLOBE</name>
<dbReference type="EMBL" id="CP010086">
    <property type="protein sequence ID" value="AJG98139.1"/>
    <property type="molecule type" value="Genomic_DNA"/>
</dbReference>
<evidence type="ECO:0000313" key="3">
    <source>
        <dbReference type="Proteomes" id="UP000031866"/>
    </source>
</evidence>
<dbReference type="RefSeq" id="WP_041895307.1">
    <property type="nucleotide sequence ID" value="NZ_CP010086.2"/>
</dbReference>
<dbReference type="KEGG" id="cbei:LF65_01531"/>
<dbReference type="OrthoDB" id="9798996at2"/>
<proteinExistence type="predicted"/>
<reference evidence="3" key="1">
    <citation type="submission" date="2014-12" db="EMBL/GenBank/DDBJ databases">
        <title>Genome sequence of Clostridium beijerinckii strain 59B.</title>
        <authorList>
            <person name="Little G.T."/>
            <person name="Minton N.P."/>
        </authorList>
    </citation>
    <scope>NUCLEOTIDE SEQUENCE [LARGE SCALE GENOMIC DNA]</scope>
    <source>
        <strain evidence="3">59B</strain>
    </source>
</reference>
<protein>
    <submittedName>
        <fullName evidence="2">Hemerythrin</fullName>
    </submittedName>
</protein>
<dbReference type="InterPro" id="IPR018720">
    <property type="entry name" value="DUF2249"/>
</dbReference>
<gene>
    <name evidence="2" type="ORF">LF65_01531</name>
</gene>
<feature type="domain" description="DUF2249" evidence="1">
    <location>
        <begin position="8"/>
        <end position="76"/>
    </location>
</feature>
<dbReference type="STRING" id="1520.LF65_01531"/>
<dbReference type="Proteomes" id="UP000031866">
    <property type="component" value="Chromosome"/>
</dbReference>